<organism evidence="5 6">
    <name type="scientific">Kosakonia oryzendophytica</name>
    <dbReference type="NCBI Taxonomy" id="1005665"/>
    <lineage>
        <taxon>Bacteria</taxon>
        <taxon>Pseudomonadati</taxon>
        <taxon>Pseudomonadota</taxon>
        <taxon>Gammaproteobacteria</taxon>
        <taxon>Enterobacterales</taxon>
        <taxon>Enterobacteriaceae</taxon>
        <taxon>Kosakonia</taxon>
    </lineage>
</organism>
<dbReference type="Proteomes" id="UP000198975">
    <property type="component" value="Unassembled WGS sequence"/>
</dbReference>
<feature type="binding site" evidence="3">
    <location>
        <position position="202"/>
    </location>
    <ligand>
        <name>acetyl-CoA</name>
        <dbReference type="ChEBI" id="CHEBI:57288"/>
    </ligand>
</feature>
<keyword evidence="1 3" id="KW-0808">Transferase</keyword>
<evidence type="ECO:0000256" key="3">
    <source>
        <dbReference type="HAMAP-Rule" id="MF_02027"/>
    </source>
</evidence>
<dbReference type="PROSITE" id="PS51186">
    <property type="entry name" value="GNAT"/>
    <property type="match status" value="1"/>
</dbReference>
<dbReference type="GO" id="GO:0009246">
    <property type="term" value="P:enterobacterial common antigen biosynthetic process"/>
    <property type="evidence" value="ECO:0007669"/>
    <property type="project" value="UniProtKB-UniRule"/>
</dbReference>
<dbReference type="PANTHER" id="PTHR43877:SF2">
    <property type="entry name" value="AMINOALKYLPHOSPHONATE N-ACETYLTRANSFERASE-RELATED"/>
    <property type="match status" value="1"/>
</dbReference>
<dbReference type="InterPro" id="IPR012752">
    <property type="entry name" value="AcTrfase_WecD"/>
</dbReference>
<dbReference type="InterPro" id="IPR000182">
    <property type="entry name" value="GNAT_dom"/>
</dbReference>
<evidence type="ECO:0000313" key="5">
    <source>
        <dbReference type="EMBL" id="SCC38390.1"/>
    </source>
</evidence>
<evidence type="ECO:0000313" key="6">
    <source>
        <dbReference type="Proteomes" id="UP000198975"/>
    </source>
</evidence>
<keyword evidence="6" id="KW-1185">Reference proteome</keyword>
<dbReference type="InterPro" id="IPR050832">
    <property type="entry name" value="Bact_Acetyltransf"/>
</dbReference>
<protein>
    <recommendedName>
        <fullName evidence="3">dTDP-fucosamine acetyltransferase</fullName>
        <ecNumber evidence="3">2.3.1.210</ecNumber>
    </recommendedName>
    <alternativeName>
        <fullName evidence="3">TDP-fucosamine acetyltransferase</fullName>
    </alternativeName>
    <alternativeName>
        <fullName evidence="3">dTDP-4-amino-4,6-dideoxy-D-galactose acyltransferase</fullName>
    </alternativeName>
</protein>
<comment type="similarity">
    <text evidence="3">Belongs to the WecD family.</text>
</comment>
<dbReference type="UniPathway" id="UPA00566"/>
<evidence type="ECO:0000259" key="4">
    <source>
        <dbReference type="PROSITE" id="PS51186"/>
    </source>
</evidence>
<comment type="catalytic activity">
    <reaction evidence="3">
        <text>dTDP-4-amino-4,6-dideoxy-alpha-D-galactose + acetyl-CoA = dTDP-4-acetamido-4,6-dideoxy-alpha-D-galactose + CoA + H(+)</text>
        <dbReference type="Rhea" id="RHEA:34443"/>
        <dbReference type="ChEBI" id="CHEBI:15378"/>
        <dbReference type="ChEBI" id="CHEBI:57287"/>
        <dbReference type="ChEBI" id="CHEBI:57288"/>
        <dbReference type="ChEBI" id="CHEBI:68492"/>
        <dbReference type="ChEBI" id="CHEBI:68493"/>
        <dbReference type="EC" id="2.3.1.210"/>
    </reaction>
</comment>
<dbReference type="OrthoDB" id="6057229at2"/>
<keyword evidence="2 3" id="KW-0012">Acyltransferase</keyword>
<dbReference type="RefSeq" id="WP_088237712.1">
    <property type="nucleotide sequence ID" value="NZ_FMAY01000017.1"/>
</dbReference>
<evidence type="ECO:0000256" key="1">
    <source>
        <dbReference type="ARBA" id="ARBA00022679"/>
    </source>
</evidence>
<dbReference type="CDD" id="cd04301">
    <property type="entry name" value="NAT_SF"/>
    <property type="match status" value="1"/>
</dbReference>
<feature type="binding site" evidence="3">
    <location>
        <position position="208"/>
    </location>
    <ligand>
        <name>acetyl-CoA</name>
        <dbReference type="ChEBI" id="CHEBI:57288"/>
    </ligand>
</feature>
<dbReference type="AlphaFoldDB" id="A0A1C4E4A3"/>
<feature type="active site" description="Proton donor" evidence="3">
    <location>
        <position position="209"/>
    </location>
</feature>
<dbReference type="NCBIfam" id="NF008212">
    <property type="entry name" value="PRK10975.1"/>
    <property type="match status" value="1"/>
</dbReference>
<dbReference type="InterPro" id="IPR016181">
    <property type="entry name" value="Acyl_CoA_acyltransferase"/>
</dbReference>
<dbReference type="FunFam" id="3.40.630.30:FF:000044">
    <property type="entry name" value="dTDP-fucosamine acetyltransferase"/>
    <property type="match status" value="1"/>
</dbReference>
<dbReference type="EMBL" id="FMAY01000017">
    <property type="protein sequence ID" value="SCC38390.1"/>
    <property type="molecule type" value="Genomic_DNA"/>
</dbReference>
<feature type="domain" description="N-acetyltransferase" evidence="4">
    <location>
        <begin position="84"/>
        <end position="225"/>
    </location>
</feature>
<proteinExistence type="inferred from homology"/>
<dbReference type="Pfam" id="PF00583">
    <property type="entry name" value="Acetyltransf_1"/>
    <property type="match status" value="1"/>
</dbReference>
<dbReference type="EC" id="2.3.1.210" evidence="3"/>
<dbReference type="GO" id="GO:0008080">
    <property type="term" value="F:N-acetyltransferase activity"/>
    <property type="evidence" value="ECO:0007669"/>
    <property type="project" value="InterPro"/>
</dbReference>
<reference evidence="6" key="1">
    <citation type="submission" date="2016-08" db="EMBL/GenBank/DDBJ databases">
        <authorList>
            <person name="Varghese N."/>
            <person name="Submissions Spin"/>
        </authorList>
    </citation>
    <scope>NUCLEOTIDE SEQUENCE [LARGE SCALE GENOMIC DNA]</scope>
    <source>
        <strain evidence="6">REICA_082</strain>
    </source>
</reference>
<dbReference type="NCBIfam" id="TIGR02382">
    <property type="entry name" value="wecD_rffC"/>
    <property type="match status" value="1"/>
</dbReference>
<comment type="subunit">
    <text evidence="3">Homodimer.</text>
</comment>
<sequence>MALHGTVEELAWESAFFGIRSAIVRLHPEAPALNVADFTGWSRLQVKLPASHTHTLDALQQFGFQLVEGEIDLSLAVSVQGCDPHAEVANVDDIPVLRQMASETFVQSRFRAPWYPADASGRFYAQWIENAVKDVFDHQCLLFRREGGEIAGFVSLRQLNEHEARIGLLAGRGMGEKLMQAASHWARQRQLTQVRVATQLGNTVALKRYIQSGANVESTALWLYR</sequence>
<accession>A0A1C4E4A3</accession>
<evidence type="ECO:0000256" key="2">
    <source>
        <dbReference type="ARBA" id="ARBA00023315"/>
    </source>
</evidence>
<gene>
    <name evidence="3" type="primary">wecD</name>
    <name evidence="5" type="ORF">GA0061071_11761</name>
</gene>
<dbReference type="PANTHER" id="PTHR43877">
    <property type="entry name" value="AMINOALKYLPHOSPHONATE N-ACETYLTRANSFERASE-RELATED-RELATED"/>
    <property type="match status" value="1"/>
</dbReference>
<dbReference type="HAMAP" id="MF_02027">
    <property type="entry name" value="WecD_RffC"/>
    <property type="match status" value="1"/>
</dbReference>
<dbReference type="Gene3D" id="3.40.630.30">
    <property type="match status" value="1"/>
</dbReference>
<comment type="function">
    <text evidence="3">Catalyzes the acetylation of dTDP-fucosamine (dTDP-4-amino-4,6-dideoxy-D-galactose) to dTDP-Fuc4NAc, which is utilized in the biosynthesis of the enterobacterial common antigen (ECA).</text>
</comment>
<dbReference type="SUPFAM" id="SSF55729">
    <property type="entry name" value="Acyl-CoA N-acyltransferases (Nat)"/>
    <property type="match status" value="1"/>
</dbReference>
<name>A0A1C4E4A3_9ENTR</name>
<comment type="pathway">
    <text evidence="3">Bacterial outer membrane biogenesis; enterobacterial common antigen biosynthesis.</text>
</comment>
<feature type="binding site" evidence="3">
    <location>
        <begin position="169"/>
        <end position="175"/>
    </location>
    <ligand>
        <name>acetyl-CoA</name>
        <dbReference type="ChEBI" id="CHEBI:57288"/>
    </ligand>
</feature>